<dbReference type="STRING" id="290052.ASU35_13240"/>
<dbReference type="InterPro" id="IPR013011">
    <property type="entry name" value="PTS_EIIB_2"/>
</dbReference>
<dbReference type="CDD" id="cd05563">
    <property type="entry name" value="PTS_IIB_ascorbate"/>
    <property type="match status" value="1"/>
</dbReference>
<proteinExistence type="predicted"/>
<dbReference type="InterPro" id="IPR036095">
    <property type="entry name" value="PTS_EIIB-like_sf"/>
</dbReference>
<feature type="domain" description="PTS EIIB type-2" evidence="2">
    <location>
        <begin position="6"/>
        <end position="101"/>
    </location>
</feature>
<dbReference type="RefSeq" id="WP_058353465.1">
    <property type="nucleotide sequence ID" value="NZ_CABMMD010000176.1"/>
</dbReference>
<dbReference type="GO" id="GO:0009401">
    <property type="term" value="P:phosphoenolpyruvate-dependent sugar phosphotransferase system"/>
    <property type="evidence" value="ECO:0007669"/>
    <property type="project" value="InterPro"/>
</dbReference>
<dbReference type="OrthoDB" id="6603449at2"/>
<dbReference type="Gene3D" id="3.40.50.2300">
    <property type="match status" value="1"/>
</dbReference>
<keyword evidence="1" id="KW-0808">Transferase</keyword>
<dbReference type="AlphaFoldDB" id="A0A0V8QCG8"/>
<dbReference type="InterPro" id="IPR003501">
    <property type="entry name" value="PTS_EIIB_2/3"/>
</dbReference>
<reference evidence="3 4" key="1">
    <citation type="submission" date="2015-11" db="EMBL/GenBank/DDBJ databases">
        <title>Butyribacter intestini gen. nov., sp. nov., a butyric acid-producing bacterium of the family Lachnospiraceae isolated from the human faeces.</title>
        <authorList>
            <person name="Zou Y."/>
            <person name="Xue W."/>
            <person name="Luo G."/>
            <person name="Lv M."/>
        </authorList>
    </citation>
    <scope>NUCLEOTIDE SEQUENCE [LARGE SCALE GENOMIC DNA]</scope>
    <source>
        <strain evidence="3 4">ACET-33324</strain>
    </source>
</reference>
<accession>A0A0V8QCG8</accession>
<comment type="caution">
    <text evidence="3">The sequence shown here is derived from an EMBL/GenBank/DDBJ whole genome shotgun (WGS) entry which is preliminary data.</text>
</comment>
<dbReference type="SUPFAM" id="SSF52794">
    <property type="entry name" value="PTS system IIB component-like"/>
    <property type="match status" value="1"/>
</dbReference>
<dbReference type="GO" id="GO:0008982">
    <property type="term" value="F:protein-N(PI)-phosphohistidine-sugar phosphotransferase activity"/>
    <property type="evidence" value="ECO:0007669"/>
    <property type="project" value="InterPro"/>
</dbReference>
<evidence type="ECO:0000256" key="1">
    <source>
        <dbReference type="ARBA" id="ARBA00022679"/>
    </source>
</evidence>
<keyword evidence="4" id="KW-1185">Reference proteome</keyword>
<dbReference type="EMBL" id="LNAM01000176">
    <property type="protein sequence ID" value="KSV58312.1"/>
    <property type="molecule type" value="Genomic_DNA"/>
</dbReference>
<sequence>MNQDNLKFLVCCANGAGSSLMMKMTMQKVLDKVGLKPAKVHHCALSEGKTAATQYDVVFCAQNFANMFADAQKKGTIVIGLRNIMSAAEIEEKMKEHGIIE</sequence>
<name>A0A0V8QCG8_9FIRM</name>
<organism evidence="3 4">
    <name type="scientific">Acetivibrio ethanolgignens</name>
    <dbReference type="NCBI Taxonomy" id="290052"/>
    <lineage>
        <taxon>Bacteria</taxon>
        <taxon>Bacillati</taxon>
        <taxon>Bacillota</taxon>
        <taxon>Clostridia</taxon>
        <taxon>Eubacteriales</taxon>
        <taxon>Oscillospiraceae</taxon>
        <taxon>Acetivibrio</taxon>
    </lineage>
</organism>
<dbReference type="PROSITE" id="PS51099">
    <property type="entry name" value="PTS_EIIB_TYPE_2"/>
    <property type="match status" value="1"/>
</dbReference>
<evidence type="ECO:0000313" key="4">
    <source>
        <dbReference type="Proteomes" id="UP000054874"/>
    </source>
</evidence>
<dbReference type="Pfam" id="PF02302">
    <property type="entry name" value="PTS_IIB"/>
    <property type="match status" value="1"/>
</dbReference>
<dbReference type="Proteomes" id="UP000054874">
    <property type="component" value="Unassembled WGS sequence"/>
</dbReference>
<protein>
    <submittedName>
        <fullName evidence="3">PTS lactose transporter subunit IIB</fullName>
    </submittedName>
</protein>
<evidence type="ECO:0000313" key="3">
    <source>
        <dbReference type="EMBL" id="KSV58312.1"/>
    </source>
</evidence>
<evidence type="ECO:0000259" key="2">
    <source>
        <dbReference type="PROSITE" id="PS51099"/>
    </source>
</evidence>
<gene>
    <name evidence="3" type="ORF">ASU35_13240</name>
</gene>